<dbReference type="Pfam" id="PF00496">
    <property type="entry name" value="SBP_bac_5"/>
    <property type="match status" value="1"/>
</dbReference>
<dbReference type="PIRSF" id="PIRSF002741">
    <property type="entry name" value="MppA"/>
    <property type="match status" value="1"/>
</dbReference>
<comment type="similarity">
    <text evidence="2">Belongs to the bacterial solute-binding protein 5 family.</text>
</comment>
<feature type="signal peptide" evidence="4">
    <location>
        <begin position="1"/>
        <end position="28"/>
    </location>
</feature>
<dbReference type="Gene3D" id="3.10.105.10">
    <property type="entry name" value="Dipeptide-binding Protein, Domain 3"/>
    <property type="match status" value="1"/>
</dbReference>
<dbReference type="PANTHER" id="PTHR30290:SF64">
    <property type="entry name" value="ABC TRANSPORTER PERIPLASMIC BINDING PROTEIN"/>
    <property type="match status" value="1"/>
</dbReference>
<dbReference type="InterPro" id="IPR000914">
    <property type="entry name" value="SBP_5_dom"/>
</dbReference>
<evidence type="ECO:0000313" key="7">
    <source>
        <dbReference type="Proteomes" id="UP001235269"/>
    </source>
</evidence>
<dbReference type="SUPFAM" id="SSF53850">
    <property type="entry name" value="Periplasmic binding protein-like II"/>
    <property type="match status" value="1"/>
</dbReference>
<feature type="chain" id="PRO_5047257540" evidence="4">
    <location>
        <begin position="29"/>
        <end position="618"/>
    </location>
</feature>
<sequence>MTLSLRKTLATLLLVAGGLLFSSAIAGAEELQWRHAIGIIEAPKYLEGFQRFSYVNPEAPKGGTLKLSADGTFDTFNPVLDKGNLAAGLLPRASYVTETLFKPSMDEDGTSYGLLAEAVAYPDDYSFAKFRLRAEARWVDGKPVTPEDVVFSFEKFKELHPLYTTYYAHVLKAEKTGDREVTFTFDQKGNKELPMIVSELDILPKHWWEATGADGKPRDITKTTLEPIMGSGPYRISGFSPGSSISYELRDDYWGKNLNVNIGYYNVRQIRYSYFSDNNVEFEAFRAGNVDFWMETKAAHWATAFDFPAVNSGEVIREELPNPYRATGIMQAMVPNMRRDLFKDERVREALTYAFDFEELNRTVFYNAYKRVNSFFWGTELASSGLPEGKELEILNSVKDEVPPQVFTTPYTNPVGGTPEKQRDNLRKAVGLLKEAGYELRGNRMVNAKTGAPLSFEILLSSPTLEVVAVPYANMLRKIGIEATIRTVDSSQYLNRLRNFDYDMTWTVWGQTRNPGNEQREYWGSSSVNRPGARNYAGIADPGIDKLIDKVIFAKDRDDLVAATRALDRVLLAHHYVVPMYYGNTARIAYWNRLVHAKDLPEFAIGFPDIWWSRQGGN</sequence>
<dbReference type="InterPro" id="IPR039424">
    <property type="entry name" value="SBP_5"/>
</dbReference>
<dbReference type="CDD" id="cd08497">
    <property type="entry name" value="MbnE-like"/>
    <property type="match status" value="1"/>
</dbReference>
<dbReference type="PANTHER" id="PTHR30290">
    <property type="entry name" value="PERIPLASMIC BINDING COMPONENT OF ABC TRANSPORTER"/>
    <property type="match status" value="1"/>
</dbReference>
<organism evidence="6 7">
    <name type="scientific">Rhizobium paknamense</name>
    <dbReference type="NCBI Taxonomy" id="1206817"/>
    <lineage>
        <taxon>Bacteria</taxon>
        <taxon>Pseudomonadati</taxon>
        <taxon>Pseudomonadota</taxon>
        <taxon>Alphaproteobacteria</taxon>
        <taxon>Hyphomicrobiales</taxon>
        <taxon>Rhizobiaceae</taxon>
        <taxon>Rhizobium/Agrobacterium group</taxon>
        <taxon>Rhizobium</taxon>
    </lineage>
</organism>
<dbReference type="Proteomes" id="UP001235269">
    <property type="component" value="Unassembled WGS sequence"/>
</dbReference>
<dbReference type="EMBL" id="JAUSWH010000004">
    <property type="protein sequence ID" value="MDQ0455408.1"/>
    <property type="molecule type" value="Genomic_DNA"/>
</dbReference>
<feature type="domain" description="Solute-binding protein family 5" evidence="5">
    <location>
        <begin position="113"/>
        <end position="527"/>
    </location>
</feature>
<evidence type="ECO:0000256" key="4">
    <source>
        <dbReference type="SAM" id="SignalP"/>
    </source>
</evidence>
<keyword evidence="7" id="KW-1185">Reference proteome</keyword>
<accession>A0ABU0ICR7</accession>
<evidence type="ECO:0000259" key="5">
    <source>
        <dbReference type="Pfam" id="PF00496"/>
    </source>
</evidence>
<evidence type="ECO:0000256" key="2">
    <source>
        <dbReference type="ARBA" id="ARBA00005695"/>
    </source>
</evidence>
<dbReference type="InterPro" id="IPR030678">
    <property type="entry name" value="Peptide/Ni-bd"/>
</dbReference>
<dbReference type="RefSeq" id="WP_370878028.1">
    <property type="nucleotide sequence ID" value="NZ_JAUSWH010000004.1"/>
</dbReference>
<proteinExistence type="inferred from homology"/>
<evidence type="ECO:0000256" key="3">
    <source>
        <dbReference type="ARBA" id="ARBA00022729"/>
    </source>
</evidence>
<comment type="subcellular location">
    <subcellularLocation>
        <location evidence="1">Periplasm</location>
    </subcellularLocation>
</comment>
<name>A0ABU0ICR7_9HYPH</name>
<evidence type="ECO:0000256" key="1">
    <source>
        <dbReference type="ARBA" id="ARBA00004418"/>
    </source>
</evidence>
<comment type="caution">
    <text evidence="6">The sequence shown here is derived from an EMBL/GenBank/DDBJ whole genome shotgun (WGS) entry which is preliminary data.</text>
</comment>
<protein>
    <submittedName>
        <fullName evidence="6">Microcin C transport system substrate-binding protein</fullName>
    </submittedName>
</protein>
<evidence type="ECO:0000313" key="6">
    <source>
        <dbReference type="EMBL" id="MDQ0455408.1"/>
    </source>
</evidence>
<dbReference type="Gene3D" id="3.40.190.10">
    <property type="entry name" value="Periplasmic binding protein-like II"/>
    <property type="match status" value="1"/>
</dbReference>
<reference evidence="6 7" key="1">
    <citation type="submission" date="2023-07" db="EMBL/GenBank/DDBJ databases">
        <title>Genomic Encyclopedia of Type Strains, Phase IV (KMG-IV): sequencing the most valuable type-strain genomes for metagenomic binning, comparative biology and taxonomic classification.</title>
        <authorList>
            <person name="Goeker M."/>
        </authorList>
    </citation>
    <scope>NUCLEOTIDE SEQUENCE [LARGE SCALE GENOMIC DNA]</scope>
    <source>
        <strain evidence="6 7">DSM 100301</strain>
    </source>
</reference>
<keyword evidence="3 4" id="KW-0732">Signal</keyword>
<gene>
    <name evidence="6" type="ORF">QO005_001742</name>
</gene>